<gene>
    <name evidence="1" type="ORF">AYJ54_44630</name>
</gene>
<dbReference type="AlphaFoldDB" id="A0A176Z2I2"/>
<accession>A0A176Z2I2</accession>
<organism evidence="1 2">
    <name type="scientific">Bradyrhizobium centrolobii</name>
    <dbReference type="NCBI Taxonomy" id="1505087"/>
    <lineage>
        <taxon>Bacteria</taxon>
        <taxon>Pseudomonadati</taxon>
        <taxon>Pseudomonadota</taxon>
        <taxon>Alphaproteobacteria</taxon>
        <taxon>Hyphomicrobiales</taxon>
        <taxon>Nitrobacteraceae</taxon>
        <taxon>Bradyrhizobium</taxon>
    </lineage>
</organism>
<dbReference type="EMBL" id="LUUB01000036">
    <property type="protein sequence ID" value="OAF13417.1"/>
    <property type="molecule type" value="Genomic_DNA"/>
</dbReference>
<evidence type="ECO:0000313" key="2">
    <source>
        <dbReference type="Proteomes" id="UP000076959"/>
    </source>
</evidence>
<dbReference type="Proteomes" id="UP000076959">
    <property type="component" value="Unassembled WGS sequence"/>
</dbReference>
<protein>
    <submittedName>
        <fullName evidence="1">Uncharacterized protein</fullName>
    </submittedName>
</protein>
<keyword evidence="2" id="KW-1185">Reference proteome</keyword>
<evidence type="ECO:0000313" key="1">
    <source>
        <dbReference type="EMBL" id="OAF13417.1"/>
    </source>
</evidence>
<name>A0A176Z2I2_9BRAD</name>
<comment type="caution">
    <text evidence="1">The sequence shown here is derived from an EMBL/GenBank/DDBJ whole genome shotgun (WGS) entry which is preliminary data.</text>
</comment>
<proteinExistence type="predicted"/>
<sequence>MQCGRGRAALNCINGYLKNLIATIASVKVRRMQRELELRGIRFDAANETWITAEHRRPRIGGQ</sequence>
<reference evidence="1 2" key="1">
    <citation type="submission" date="2016-03" db="EMBL/GenBank/DDBJ databases">
        <title>Draft Genome Sequence of the Strain BR 10245 (Bradyrhizobium sp.) isolated from nodules of Centrolobium paraense.</title>
        <authorList>
            <person name="Simoes-Araujo J.L.Sr."/>
            <person name="Barauna A.C."/>
            <person name="Silva K."/>
            <person name="Zilli J.E."/>
        </authorList>
    </citation>
    <scope>NUCLEOTIDE SEQUENCE [LARGE SCALE GENOMIC DNA]</scope>
    <source>
        <strain evidence="1 2">BR 10245</strain>
    </source>
</reference>